<gene>
    <name evidence="4" type="ORF">SBRCBS47491_000653</name>
</gene>
<dbReference type="InterPro" id="IPR023631">
    <property type="entry name" value="Amidase_dom"/>
</dbReference>
<dbReference type="SUPFAM" id="SSF75304">
    <property type="entry name" value="Amidase signature (AS) enzymes"/>
    <property type="match status" value="1"/>
</dbReference>
<evidence type="ECO:0000256" key="2">
    <source>
        <dbReference type="ARBA" id="ARBA00022801"/>
    </source>
</evidence>
<evidence type="ECO:0000313" key="5">
    <source>
        <dbReference type="Proteomes" id="UP001642406"/>
    </source>
</evidence>
<dbReference type="EMBL" id="CAWUHC010000004">
    <property type="protein sequence ID" value="CAK7210091.1"/>
    <property type="molecule type" value="Genomic_DNA"/>
</dbReference>
<dbReference type="Pfam" id="PF01425">
    <property type="entry name" value="Amidase"/>
    <property type="match status" value="1"/>
</dbReference>
<feature type="domain" description="Amidase" evidence="3">
    <location>
        <begin position="2"/>
        <end position="439"/>
    </location>
</feature>
<proteinExistence type="inferred from homology"/>
<keyword evidence="2" id="KW-0378">Hydrolase</keyword>
<dbReference type="InterPro" id="IPR036928">
    <property type="entry name" value="AS_sf"/>
</dbReference>
<keyword evidence="5" id="KW-1185">Reference proteome</keyword>
<accession>A0ABP0AS65</accession>
<dbReference type="Proteomes" id="UP001642406">
    <property type="component" value="Unassembled WGS sequence"/>
</dbReference>
<comment type="caution">
    <text evidence="4">The sequence shown here is derived from an EMBL/GenBank/DDBJ whole genome shotgun (WGS) entry which is preliminary data.</text>
</comment>
<protein>
    <recommendedName>
        <fullName evidence="3">Amidase domain-containing protein</fullName>
    </recommendedName>
</protein>
<organism evidence="4 5">
    <name type="scientific">Sporothrix bragantina</name>
    <dbReference type="NCBI Taxonomy" id="671064"/>
    <lineage>
        <taxon>Eukaryota</taxon>
        <taxon>Fungi</taxon>
        <taxon>Dikarya</taxon>
        <taxon>Ascomycota</taxon>
        <taxon>Pezizomycotina</taxon>
        <taxon>Sordariomycetes</taxon>
        <taxon>Sordariomycetidae</taxon>
        <taxon>Ophiostomatales</taxon>
        <taxon>Ophiostomataceae</taxon>
        <taxon>Sporothrix</taxon>
    </lineage>
</organism>
<reference evidence="4 5" key="1">
    <citation type="submission" date="2024-01" db="EMBL/GenBank/DDBJ databases">
        <authorList>
            <person name="Allen C."/>
            <person name="Tagirdzhanova G."/>
        </authorList>
    </citation>
    <scope>NUCLEOTIDE SEQUENCE [LARGE SCALE GENOMIC DNA]</scope>
</reference>
<evidence type="ECO:0000313" key="4">
    <source>
        <dbReference type="EMBL" id="CAK7210091.1"/>
    </source>
</evidence>
<dbReference type="PANTHER" id="PTHR46072">
    <property type="entry name" value="AMIDASE-RELATED-RELATED"/>
    <property type="match status" value="1"/>
</dbReference>
<evidence type="ECO:0000256" key="1">
    <source>
        <dbReference type="ARBA" id="ARBA00009199"/>
    </source>
</evidence>
<evidence type="ECO:0000259" key="3">
    <source>
        <dbReference type="Pfam" id="PF01425"/>
    </source>
</evidence>
<comment type="similarity">
    <text evidence="1">Belongs to the amidase family.</text>
</comment>
<sequence>MALAEARRLDEHIGKTGKTVGPLHGLPIAVKDTFDVLGYPTTWGYAANASHSAQRESAVIKILRDAGAIIFAKTTMPQAGMLLETVSNLYGRTLNPRNLDFGSGGSSGGDGALVALKGSPFCPSTDIGGSIRAPAAFNKLYAIRPTADRVPKRGMKSVEAGQLNIRVSCGPEAHSMADVRLMSRVLLSSQTSRYDPTCVPVQWREDTAYSSSLPSKLSFGYWEFDGVVMPQPPILRALRQVASDLRAAGHEIIPFIMPIDCWEASKTYMDIYYQCGNKDCHDLLASAGEVVMPAYRQMLDRYNVPDGPIDAKRLLDLIQKQSRYRESLADAWDATKTLTATGRPVDGLICPVSSVAGYPHDFLPWWGYTSLFNLVDYPSTVLPLKHIVINERDDAKDTSYVTQENIYDVECQDIYNAKKWANMPVAVQIVARPFDDEELIAVTEVVDKVVNNDI</sequence>
<name>A0ABP0AS65_9PEZI</name>
<dbReference type="Gene3D" id="3.90.1300.10">
    <property type="entry name" value="Amidase signature (AS) domain"/>
    <property type="match status" value="1"/>
</dbReference>